<keyword evidence="1" id="KW-0479">Metal-binding</keyword>
<dbReference type="KEGG" id="halx:M0R89_08590"/>
<accession>A0A8U0HYT6</accession>
<dbReference type="AlphaFoldDB" id="A0A8U0HYT6"/>
<dbReference type="EMBL" id="CP096659">
    <property type="protein sequence ID" value="UPV76097.1"/>
    <property type="molecule type" value="Genomic_DNA"/>
</dbReference>
<dbReference type="GeneID" id="72185251"/>
<protein>
    <submittedName>
        <fullName evidence="3">Heavy-metal-associated domain-containing protein</fullName>
    </submittedName>
</protein>
<evidence type="ECO:0000256" key="1">
    <source>
        <dbReference type="ARBA" id="ARBA00022723"/>
    </source>
</evidence>
<dbReference type="Proteomes" id="UP000830729">
    <property type="component" value="Chromosome"/>
</dbReference>
<evidence type="ECO:0000313" key="4">
    <source>
        <dbReference type="Proteomes" id="UP000830729"/>
    </source>
</evidence>
<dbReference type="InterPro" id="IPR036163">
    <property type="entry name" value="HMA_dom_sf"/>
</dbReference>
<keyword evidence="4" id="KW-1185">Reference proteome</keyword>
<dbReference type="InterPro" id="IPR006121">
    <property type="entry name" value="HMA_dom"/>
</dbReference>
<proteinExistence type="predicted"/>
<dbReference type="PANTHER" id="PTHR22814:SF287">
    <property type="entry name" value="COPPER TRANSPORT PROTEIN ATX1"/>
    <property type="match status" value="1"/>
</dbReference>
<feature type="domain" description="HMA" evidence="2">
    <location>
        <begin position="1"/>
        <end position="64"/>
    </location>
</feature>
<dbReference type="PANTHER" id="PTHR22814">
    <property type="entry name" value="COPPER TRANSPORT PROTEIN ATOX1-RELATED"/>
    <property type="match status" value="1"/>
</dbReference>
<dbReference type="GO" id="GO:0046872">
    <property type="term" value="F:metal ion binding"/>
    <property type="evidence" value="ECO:0007669"/>
    <property type="project" value="UniProtKB-KW"/>
</dbReference>
<reference evidence="3 4" key="1">
    <citation type="submission" date="2022-04" db="EMBL/GenBank/DDBJ databases">
        <title>Diverse halophilic archaea isolated from saline environments.</title>
        <authorList>
            <person name="Cui H.-L."/>
        </authorList>
    </citation>
    <scope>NUCLEOTIDE SEQUENCE [LARGE SCALE GENOMIC DNA]</scope>
    <source>
        <strain evidence="3 4">XZYJT49</strain>
    </source>
</reference>
<dbReference type="Pfam" id="PF00403">
    <property type="entry name" value="HMA"/>
    <property type="match status" value="1"/>
</dbReference>
<evidence type="ECO:0000313" key="3">
    <source>
        <dbReference type="EMBL" id="UPV76097.1"/>
    </source>
</evidence>
<dbReference type="Gene3D" id="3.30.70.100">
    <property type="match status" value="1"/>
</dbReference>
<sequence>MTKQITVEGMSCGGCEETVENALRDVPGVEDAEADNESDSVTVEGEASDEDLAAAVEDAGYTAKV</sequence>
<dbReference type="RefSeq" id="WP_248652134.1">
    <property type="nucleotide sequence ID" value="NZ_CP096659.1"/>
</dbReference>
<dbReference type="SUPFAM" id="SSF55008">
    <property type="entry name" value="HMA, heavy metal-associated domain"/>
    <property type="match status" value="1"/>
</dbReference>
<evidence type="ECO:0000259" key="2">
    <source>
        <dbReference type="PROSITE" id="PS50846"/>
    </source>
</evidence>
<dbReference type="CDD" id="cd00371">
    <property type="entry name" value="HMA"/>
    <property type="match status" value="1"/>
</dbReference>
<gene>
    <name evidence="3" type="ORF">M0R89_08590</name>
</gene>
<dbReference type="PROSITE" id="PS50846">
    <property type="entry name" value="HMA_2"/>
    <property type="match status" value="1"/>
</dbReference>
<name>A0A8U0HYT6_9EURY</name>
<organism evidence="3 4">
    <name type="scientific">Halorussus limi</name>
    <dbReference type="NCBI Taxonomy" id="2938695"/>
    <lineage>
        <taxon>Archaea</taxon>
        <taxon>Methanobacteriati</taxon>
        <taxon>Methanobacteriota</taxon>
        <taxon>Stenosarchaea group</taxon>
        <taxon>Halobacteria</taxon>
        <taxon>Halobacteriales</taxon>
        <taxon>Haladaptataceae</taxon>
        <taxon>Halorussus</taxon>
    </lineage>
</organism>